<dbReference type="InterPro" id="IPR005100">
    <property type="entry name" value="NGN-domain"/>
</dbReference>
<keyword evidence="3" id="KW-0678">Repressor</keyword>
<dbReference type="PIRSF" id="PIRSF036945">
    <property type="entry name" value="Spt5"/>
    <property type="match status" value="1"/>
</dbReference>
<feature type="domain" description="KOW" evidence="12">
    <location>
        <begin position="971"/>
        <end position="998"/>
    </location>
</feature>
<feature type="compositionally biased region" description="Basic residues" evidence="11">
    <location>
        <begin position="293"/>
        <end position="302"/>
    </location>
</feature>
<dbReference type="FunFam" id="2.30.30.30:FF:000016">
    <property type="entry name" value="Transcription elongation factor SPT5"/>
    <property type="match status" value="1"/>
</dbReference>
<name>A0A8J4V0S2_9MYCE</name>
<proteinExistence type="inferred from homology"/>
<keyword evidence="7" id="KW-0010">Activator</keyword>
<dbReference type="CDD" id="cd06084">
    <property type="entry name" value="KOW_Spt5_4"/>
    <property type="match status" value="1"/>
</dbReference>
<keyword evidence="8 10" id="KW-0804">Transcription</keyword>
<dbReference type="GO" id="GO:0006357">
    <property type="term" value="P:regulation of transcription by RNA polymerase II"/>
    <property type="evidence" value="ECO:0007669"/>
    <property type="project" value="InterPro"/>
</dbReference>
<evidence type="ECO:0000256" key="9">
    <source>
        <dbReference type="ARBA" id="ARBA00023242"/>
    </source>
</evidence>
<dbReference type="InterPro" id="IPR014722">
    <property type="entry name" value="Rib_uL2_dom2"/>
</dbReference>
<dbReference type="CDD" id="cd06085">
    <property type="entry name" value="KOW_Spt5_5"/>
    <property type="match status" value="1"/>
</dbReference>
<protein>
    <recommendedName>
        <fullName evidence="10">Transcription elongation factor SPT5</fullName>
    </recommendedName>
</protein>
<dbReference type="CDD" id="cd06083">
    <property type="entry name" value="KOW_Spt5_3"/>
    <property type="match status" value="1"/>
</dbReference>
<dbReference type="Pfam" id="PF23291">
    <property type="entry name" value="KOW4_SPT5"/>
    <property type="match status" value="1"/>
</dbReference>
<comment type="subcellular location">
    <subcellularLocation>
        <location evidence="1 10">Nucleus</location>
    </subcellularLocation>
</comment>
<dbReference type="Pfam" id="PF23284">
    <property type="entry name" value="KOW2_Spt5"/>
    <property type="match status" value="1"/>
</dbReference>
<evidence type="ECO:0000256" key="11">
    <source>
        <dbReference type="SAM" id="MobiDB-lite"/>
    </source>
</evidence>
<dbReference type="InterPro" id="IPR039385">
    <property type="entry name" value="NGN_Euk"/>
</dbReference>
<dbReference type="SMART" id="SM00739">
    <property type="entry name" value="KOW"/>
    <property type="match status" value="6"/>
</dbReference>
<dbReference type="Pfam" id="PF23287">
    <property type="entry name" value="KOW7_SPT5"/>
    <property type="match status" value="1"/>
</dbReference>
<keyword evidence="14" id="KW-1185">Reference proteome</keyword>
<dbReference type="InterPro" id="IPR005824">
    <property type="entry name" value="KOW"/>
</dbReference>
<evidence type="ECO:0000313" key="14">
    <source>
        <dbReference type="Proteomes" id="UP000695562"/>
    </source>
</evidence>
<dbReference type="InterPro" id="IPR041973">
    <property type="entry name" value="KOW_Spt5_1"/>
</dbReference>
<dbReference type="GO" id="GO:0006412">
    <property type="term" value="P:translation"/>
    <property type="evidence" value="ECO:0007669"/>
    <property type="project" value="InterPro"/>
</dbReference>
<dbReference type="InterPro" id="IPR005825">
    <property type="entry name" value="Ribosomal_uL24_CS"/>
</dbReference>
<dbReference type="GO" id="GO:0003735">
    <property type="term" value="F:structural constituent of ribosome"/>
    <property type="evidence" value="ECO:0007669"/>
    <property type="project" value="InterPro"/>
</dbReference>
<evidence type="ECO:0000256" key="4">
    <source>
        <dbReference type="ARBA" id="ARBA00022553"/>
    </source>
</evidence>
<feature type="compositionally biased region" description="Acidic residues" evidence="11">
    <location>
        <begin position="46"/>
        <end position="74"/>
    </location>
</feature>
<dbReference type="AlphaFoldDB" id="A0A8J4V0S2"/>
<feature type="compositionally biased region" description="Polar residues" evidence="11">
    <location>
        <begin position="743"/>
        <end position="755"/>
    </location>
</feature>
<comment type="caution">
    <text evidence="13">The sequence shown here is derived from an EMBL/GenBank/DDBJ whole genome shotgun (WGS) entry which is preliminary data.</text>
</comment>
<dbReference type="Pfam" id="PF03439">
    <property type="entry name" value="Spt5-NGN"/>
    <property type="match status" value="1"/>
</dbReference>
<evidence type="ECO:0000256" key="1">
    <source>
        <dbReference type="ARBA" id="ARBA00004123"/>
    </source>
</evidence>
<evidence type="ECO:0000256" key="7">
    <source>
        <dbReference type="ARBA" id="ARBA00023159"/>
    </source>
</evidence>
<dbReference type="PANTHER" id="PTHR11125:SF7">
    <property type="entry name" value="TRANSCRIPTION ELONGATION FACTOR SPT5"/>
    <property type="match status" value="1"/>
</dbReference>
<gene>
    <name evidence="13" type="ORF">CYY_009091</name>
</gene>
<keyword evidence="6" id="KW-0805">Transcription regulation</keyword>
<evidence type="ECO:0000256" key="2">
    <source>
        <dbReference type="ARBA" id="ARBA00006956"/>
    </source>
</evidence>
<dbReference type="GO" id="GO:0006368">
    <property type="term" value="P:transcription elongation by RNA polymerase II"/>
    <property type="evidence" value="ECO:0007669"/>
    <property type="project" value="TreeGrafter"/>
</dbReference>
<dbReference type="CDD" id="cd06082">
    <property type="entry name" value="KOW_Spt5_2"/>
    <property type="match status" value="1"/>
</dbReference>
<evidence type="ECO:0000256" key="10">
    <source>
        <dbReference type="PIRNR" id="PIRNR036945"/>
    </source>
</evidence>
<dbReference type="GO" id="GO:0003729">
    <property type="term" value="F:mRNA binding"/>
    <property type="evidence" value="ECO:0007669"/>
    <property type="project" value="TreeGrafter"/>
</dbReference>
<evidence type="ECO:0000256" key="8">
    <source>
        <dbReference type="ARBA" id="ARBA00023163"/>
    </source>
</evidence>
<dbReference type="PROSITE" id="PS01108">
    <property type="entry name" value="RIBOSOMAL_L24"/>
    <property type="match status" value="2"/>
</dbReference>
<dbReference type="Pfam" id="PF23042">
    <property type="entry name" value="KOW1_SPT5"/>
    <property type="match status" value="1"/>
</dbReference>
<feature type="region of interest" description="Disordered" evidence="11">
    <location>
        <begin position="735"/>
        <end position="774"/>
    </location>
</feature>
<dbReference type="InterPro" id="IPR057936">
    <property type="entry name" value="KOWx_Spt5"/>
</dbReference>
<feature type="domain" description="KOW" evidence="12">
    <location>
        <begin position="403"/>
        <end position="430"/>
    </location>
</feature>
<dbReference type="Pfam" id="PF23037">
    <property type="entry name" value="KOWx_SPT5"/>
    <property type="match status" value="1"/>
</dbReference>
<feature type="compositionally biased region" description="Low complexity" evidence="11">
    <location>
        <begin position="892"/>
        <end position="903"/>
    </location>
</feature>
<dbReference type="Proteomes" id="UP000695562">
    <property type="component" value="Unassembled WGS sequence"/>
</dbReference>
<feature type="region of interest" description="Disordered" evidence="11">
    <location>
        <begin position="368"/>
        <end position="392"/>
    </location>
</feature>
<dbReference type="CDD" id="cd09888">
    <property type="entry name" value="NGN_Euk"/>
    <property type="match status" value="1"/>
</dbReference>
<dbReference type="InterPro" id="IPR041976">
    <property type="entry name" value="KOW_Spt5_3"/>
</dbReference>
<dbReference type="InterPro" id="IPR036735">
    <property type="entry name" value="NGN_dom_sf"/>
</dbReference>
<sequence>MGRSDDDEEYEEEEEEVLDDDNEDYDYEEEEEEERSSKRNKKSSFFDDEVEVANGDDDEDDDEEAEDGWEEMPAEEIARTRDRSIYMDNNNRADADIKDFKNRFVKSYRDHDDDRYDDDEEDYMDDNIPKQSYWRLKCRLGEEKLFIASMMQKMFNNINHPTDKVLIKSIMSPQHLPGHIYVEAEREVHVKTAIKGMSQLLPNAPILTPLKDIIEIISTSKKNVDLKKGTWVRIKLGKYKADIGQIVSYDPSKSRVTVKIIPRIDFAAMTEDKKNKPTNTAANTNEDGTKKKEAPKRKRTRPQARFFNPDEVEKMGLLMTKTATTLHGSFYVLNNEKYKDGFLYKPFRLSSIIVDGVSPSLEELEKFQDREEKVGSDNEDYSRNSRSDASAPLLPKVVPKSTHFSKGDTVKVIEGDLKNLMGIVQTIEDGQVTILPVHDNFKEILYFKPHELQKYFKVGDHVKAIAGRYEGETGLVLRVEDLTIVLLSDLTMSEIKVKPQDLQECTEIATGKLELGNYELHDLVQITPQKVGVIVKVERDSFKILDEGSNVSTVKLQEVGNKRRNKSITTLDAHNNTVTAGDGVEVLDGIYRGKQGTILHISRNSLFIKGRDIYENGGVFVVRTSYCSLLGGSKNKLNNNNNSNGGGYNNNSNGGGRDFNNNRGGGGRGEFSGRGGMGGGGGRGRGRDDGFLHKIVTIKSGPWKGYTGIVRECTETMAQVELQTNSKRLNVQKTNIALPGERPQSQDYSDNNSLYHASRTPMHRSEDPSMTPMRRSNDLWAMRSNESSSSSSSNHWFDDNNSHDYNSTTPGTNYSTYSPYTPNTPSEFSHHHNSGGNNRQDNYSTPYDRNTPMNLNTPSNNFDTPTPGYSSSGYEHSTPQDIPASPFTPHNAPQTPATPSTPANEDQEEEEIEAQFWVGVNIEVIFREGPHQNKHAMVLENTTESTCKVELLDGSKEIVSNVSQNILTLAPPIKKDKVVVVKGKYASYTGTLFVLDKDTNSGIVKVDSNLDFKVFKMTQIAKLLK</sequence>
<evidence type="ECO:0000256" key="6">
    <source>
        <dbReference type="ARBA" id="ARBA00023015"/>
    </source>
</evidence>
<dbReference type="InterPro" id="IPR041975">
    <property type="entry name" value="KOW_Spt5_2"/>
</dbReference>
<feature type="region of interest" description="Disordered" evidence="11">
    <location>
        <begin position="638"/>
        <end position="688"/>
    </location>
</feature>
<feature type="compositionally biased region" description="Polar residues" evidence="11">
    <location>
        <begin position="834"/>
        <end position="880"/>
    </location>
</feature>
<accession>A0A8J4V0S2</accession>
<dbReference type="InterPro" id="IPR039659">
    <property type="entry name" value="SPT5"/>
</dbReference>
<keyword evidence="5" id="KW-0677">Repeat</keyword>
<feature type="domain" description="KOW" evidence="12">
    <location>
        <begin position="689"/>
        <end position="716"/>
    </location>
</feature>
<keyword evidence="4" id="KW-0597">Phosphoprotein</keyword>
<feature type="compositionally biased region" description="Acidic residues" evidence="11">
    <location>
        <begin position="1"/>
        <end position="34"/>
    </location>
</feature>
<reference evidence="13" key="1">
    <citation type="submission" date="2020-01" db="EMBL/GenBank/DDBJ databases">
        <title>Development of genomics and gene disruption for Polysphondylium violaceum indicates a role for the polyketide synthase stlB in stalk morphogenesis.</title>
        <authorList>
            <person name="Narita B."/>
            <person name="Kawabe Y."/>
            <person name="Kin K."/>
            <person name="Saito T."/>
            <person name="Gibbs R."/>
            <person name="Kuspa A."/>
            <person name="Muzny D."/>
            <person name="Queller D."/>
            <person name="Richards S."/>
            <person name="Strassman J."/>
            <person name="Sucgang R."/>
            <person name="Worley K."/>
            <person name="Schaap P."/>
        </authorList>
    </citation>
    <scope>NUCLEOTIDE SEQUENCE</scope>
    <source>
        <strain evidence="13">QSvi11</strain>
    </source>
</reference>
<evidence type="ECO:0000313" key="13">
    <source>
        <dbReference type="EMBL" id="KAF2069587.1"/>
    </source>
</evidence>
<dbReference type="SUPFAM" id="SSF50104">
    <property type="entry name" value="Translation proteins SH3-like domain"/>
    <property type="match status" value="3"/>
</dbReference>
<dbReference type="InterPro" id="IPR041978">
    <property type="entry name" value="KOW_Spt5_5"/>
</dbReference>
<dbReference type="InterPro" id="IPR008991">
    <property type="entry name" value="Translation_prot_SH3-like_sf"/>
</dbReference>
<dbReference type="Pfam" id="PF00467">
    <property type="entry name" value="KOW"/>
    <property type="match status" value="1"/>
</dbReference>
<feature type="domain" description="KOW" evidence="12">
    <location>
        <begin position="577"/>
        <end position="604"/>
    </location>
</feature>
<dbReference type="OrthoDB" id="28901at2759"/>
<keyword evidence="9 10" id="KW-0539">Nucleus</keyword>
<comment type="similarity">
    <text evidence="2 10">Belongs to the SPT5 family.</text>
</comment>
<dbReference type="Pfam" id="PF23290">
    <property type="entry name" value="KOW5_SPT5"/>
    <property type="match status" value="1"/>
</dbReference>
<dbReference type="GO" id="GO:0032784">
    <property type="term" value="P:regulation of DNA-templated transcription elongation"/>
    <property type="evidence" value="ECO:0007669"/>
    <property type="project" value="InterPro"/>
</dbReference>
<dbReference type="CDD" id="cd06081">
    <property type="entry name" value="KOW_Spt5_1"/>
    <property type="match status" value="1"/>
</dbReference>
<feature type="compositionally biased region" description="Gly residues" evidence="11">
    <location>
        <begin position="644"/>
        <end position="683"/>
    </location>
</feature>
<dbReference type="Gene3D" id="2.30.30.30">
    <property type="match status" value="4"/>
</dbReference>
<dbReference type="Gene3D" id="3.30.70.940">
    <property type="entry name" value="NusG, N-terminal domain"/>
    <property type="match status" value="1"/>
</dbReference>
<feature type="domain" description="KOW" evidence="12">
    <location>
        <begin position="455"/>
        <end position="482"/>
    </location>
</feature>
<feature type="region of interest" description="Disordered" evidence="11">
    <location>
        <begin position="807"/>
        <end position="910"/>
    </location>
</feature>
<feature type="compositionally biased region" description="Basic and acidic residues" evidence="11">
    <location>
        <begin position="368"/>
        <end position="386"/>
    </location>
</feature>
<dbReference type="EMBL" id="AJWJ01000635">
    <property type="protein sequence ID" value="KAF2069587.1"/>
    <property type="molecule type" value="Genomic_DNA"/>
</dbReference>
<organism evidence="13 14">
    <name type="scientific">Polysphondylium violaceum</name>
    <dbReference type="NCBI Taxonomy" id="133409"/>
    <lineage>
        <taxon>Eukaryota</taxon>
        <taxon>Amoebozoa</taxon>
        <taxon>Evosea</taxon>
        <taxon>Eumycetozoa</taxon>
        <taxon>Dictyostelia</taxon>
        <taxon>Dictyosteliales</taxon>
        <taxon>Dictyosteliaceae</taxon>
        <taxon>Polysphondylium</taxon>
    </lineage>
</organism>
<feature type="region of interest" description="Disordered" evidence="11">
    <location>
        <begin position="1"/>
        <end position="83"/>
    </location>
</feature>
<dbReference type="FunFam" id="2.30.30.30:FF:000013">
    <property type="entry name" value="Transcription elongation factor SPT5"/>
    <property type="match status" value="1"/>
</dbReference>
<dbReference type="InterPro" id="IPR041977">
    <property type="entry name" value="KOW_Spt5_4"/>
</dbReference>
<evidence type="ECO:0000259" key="12">
    <source>
        <dbReference type="SMART" id="SM00739"/>
    </source>
</evidence>
<dbReference type="GO" id="GO:0032044">
    <property type="term" value="C:DSIF complex"/>
    <property type="evidence" value="ECO:0007669"/>
    <property type="project" value="TreeGrafter"/>
</dbReference>
<feature type="region of interest" description="Disordered" evidence="11">
    <location>
        <begin position="271"/>
        <end position="303"/>
    </location>
</feature>
<dbReference type="GO" id="GO:0005840">
    <property type="term" value="C:ribosome"/>
    <property type="evidence" value="ECO:0007669"/>
    <property type="project" value="InterPro"/>
</dbReference>
<feature type="domain" description="KOW" evidence="12">
    <location>
        <begin position="225"/>
        <end position="252"/>
    </location>
</feature>
<dbReference type="InterPro" id="IPR057934">
    <property type="entry name" value="KOW_Spt5_7"/>
</dbReference>
<dbReference type="InterPro" id="IPR017071">
    <property type="entry name" value="TF_Spt5_eukaryote"/>
</dbReference>
<evidence type="ECO:0000256" key="5">
    <source>
        <dbReference type="ARBA" id="ARBA00022737"/>
    </source>
</evidence>
<feature type="compositionally biased region" description="Polar residues" evidence="11">
    <location>
        <begin position="807"/>
        <end position="827"/>
    </location>
</feature>
<dbReference type="PANTHER" id="PTHR11125">
    <property type="entry name" value="SUPPRESSOR OF TY 5"/>
    <property type="match status" value="1"/>
</dbReference>
<evidence type="ECO:0000256" key="3">
    <source>
        <dbReference type="ARBA" id="ARBA00022491"/>
    </source>
</evidence>